<dbReference type="Proteomes" id="UP000286806">
    <property type="component" value="Unassembled WGS sequence"/>
</dbReference>
<dbReference type="InterPro" id="IPR029052">
    <property type="entry name" value="Metallo-depent_PP-like"/>
</dbReference>
<sequence>MMSGKNLLRMLNIGVCAGVLLAANMAAADADSGEHDRHDGRFEFALWGDMPYAKNGDDPKIPALIHSMNSEHLAFTIFDGDTKDGGSICTDELIGAQAIERFNQIKAPTVYVPGDNEWTDCHRVNNGGYNALERLDFIRRTLFNVEQSFGQHKMALEHQGSVTTPYSENTRWLHKGVVFVGLNIPGSNNNKVNDGDCLSSKSVRTQADCDADNAEYADRNAHNIAWLNESFQIAKQRHAAGVMVVMQADPGFDLPETETVNERLLPGYNGYTAFLNALAADTQAFDGQVVLVHGDTHFFKIDKPLFSQANMLKNFTRVETFGSPNVHWVKVTVDPSSKNVFHFDPVIVPGN</sequence>
<protein>
    <submittedName>
        <fullName evidence="2">Probable transmembrane protein</fullName>
    </submittedName>
</protein>
<evidence type="ECO:0000313" key="2">
    <source>
        <dbReference type="EMBL" id="GCB02242.1"/>
    </source>
</evidence>
<name>A0A401JYX3_9PROT</name>
<dbReference type="AlphaFoldDB" id="A0A401JYX3"/>
<gene>
    <name evidence="2" type="ORF">SFMTTN_3064</name>
</gene>
<keyword evidence="2" id="KW-0812">Transmembrane</keyword>
<keyword evidence="3" id="KW-1185">Reference proteome</keyword>
<dbReference type="RefSeq" id="WP_223247880.1">
    <property type="nucleotide sequence ID" value="NZ_BGOW01000036.1"/>
</dbReference>
<organism evidence="2 3">
    <name type="scientific">Sulfuriferula multivorans</name>
    <dbReference type="NCBI Taxonomy" id="1559896"/>
    <lineage>
        <taxon>Bacteria</taxon>
        <taxon>Pseudomonadati</taxon>
        <taxon>Pseudomonadota</taxon>
        <taxon>Betaproteobacteria</taxon>
        <taxon>Nitrosomonadales</taxon>
        <taxon>Sulfuricellaceae</taxon>
        <taxon>Sulfuriferula</taxon>
    </lineage>
</organism>
<proteinExistence type="predicted"/>
<feature type="signal peptide" evidence="1">
    <location>
        <begin position="1"/>
        <end position="22"/>
    </location>
</feature>
<dbReference type="SUPFAM" id="SSF56300">
    <property type="entry name" value="Metallo-dependent phosphatases"/>
    <property type="match status" value="1"/>
</dbReference>
<reference evidence="2 3" key="1">
    <citation type="journal article" date="2019" name="Front. Microbiol.">
        <title>Genomes of Neutrophilic Sulfur-Oxidizing Chemolithoautotrophs Representing 9 Proteobacterial Species From 8 Genera.</title>
        <authorList>
            <person name="Watanabe T."/>
            <person name="Kojima H."/>
            <person name="Umezawa K."/>
            <person name="Hori C."/>
            <person name="Takasuka T.E."/>
            <person name="Kato Y."/>
            <person name="Fukui M."/>
        </authorList>
    </citation>
    <scope>NUCLEOTIDE SEQUENCE [LARGE SCALE GENOMIC DNA]</scope>
    <source>
        <strain evidence="2 3">TTN</strain>
    </source>
</reference>
<evidence type="ECO:0000256" key="1">
    <source>
        <dbReference type="SAM" id="SignalP"/>
    </source>
</evidence>
<keyword evidence="1" id="KW-0732">Signal</keyword>
<feature type="chain" id="PRO_5019028611" evidence="1">
    <location>
        <begin position="23"/>
        <end position="351"/>
    </location>
</feature>
<dbReference type="EMBL" id="BGOW01000036">
    <property type="protein sequence ID" value="GCB02242.1"/>
    <property type="molecule type" value="Genomic_DNA"/>
</dbReference>
<accession>A0A401JYX3</accession>
<comment type="caution">
    <text evidence="2">The sequence shown here is derived from an EMBL/GenBank/DDBJ whole genome shotgun (WGS) entry which is preliminary data.</text>
</comment>
<keyword evidence="2" id="KW-0472">Membrane</keyword>
<evidence type="ECO:0000313" key="3">
    <source>
        <dbReference type="Proteomes" id="UP000286806"/>
    </source>
</evidence>